<dbReference type="Proteomes" id="UP001056120">
    <property type="component" value="Linkage Group LG06"/>
</dbReference>
<reference evidence="1 2" key="2">
    <citation type="journal article" date="2022" name="Mol. Ecol. Resour.">
        <title>The genomes of chicory, endive, great burdock and yacon provide insights into Asteraceae paleo-polyploidization history and plant inulin production.</title>
        <authorList>
            <person name="Fan W."/>
            <person name="Wang S."/>
            <person name="Wang H."/>
            <person name="Wang A."/>
            <person name="Jiang F."/>
            <person name="Liu H."/>
            <person name="Zhao H."/>
            <person name="Xu D."/>
            <person name="Zhang Y."/>
        </authorList>
    </citation>
    <scope>NUCLEOTIDE SEQUENCE [LARGE SCALE GENOMIC DNA]</scope>
    <source>
        <strain evidence="2">cv. Yunnan</strain>
        <tissue evidence="1">Leaves</tissue>
    </source>
</reference>
<evidence type="ECO:0000313" key="2">
    <source>
        <dbReference type="Proteomes" id="UP001056120"/>
    </source>
</evidence>
<accession>A0ACB9IYU1</accession>
<reference evidence="2" key="1">
    <citation type="journal article" date="2022" name="Mol. Ecol. Resour.">
        <title>The genomes of chicory, endive, great burdock and yacon provide insights into Asteraceae palaeo-polyploidization history and plant inulin production.</title>
        <authorList>
            <person name="Fan W."/>
            <person name="Wang S."/>
            <person name="Wang H."/>
            <person name="Wang A."/>
            <person name="Jiang F."/>
            <person name="Liu H."/>
            <person name="Zhao H."/>
            <person name="Xu D."/>
            <person name="Zhang Y."/>
        </authorList>
    </citation>
    <scope>NUCLEOTIDE SEQUENCE [LARGE SCALE GENOMIC DNA]</scope>
    <source>
        <strain evidence="2">cv. Yunnan</strain>
    </source>
</reference>
<name>A0ACB9IYU1_9ASTR</name>
<gene>
    <name evidence="1" type="ORF">L1987_18169</name>
</gene>
<evidence type="ECO:0000313" key="1">
    <source>
        <dbReference type="EMBL" id="KAI3813444.1"/>
    </source>
</evidence>
<proteinExistence type="predicted"/>
<sequence>MAMAMASLMSLIRSSNPKPLLIHPFCPLRPSSFSFRLRPPLPRTTLLRRSSVTSFFSDQAQSRSSTAIEDNPLLQDFEFPPFDVIDASHVRAGMRALLKKLDDDLAELEKTVEPSWPKLVEPLERIIDKLTVVWGAINHLKAVKDTPELRSAIEEIQAEKITFGLKLDQSKPIYNAFKAVKESPNWAALSDARKRIVESSIKDAVLSGISLEDDEREEFNKIQQELAKLSKRFGENVLDATKKFEKLITDKKEIEGLPATALGLAAQIATSKKMGHG</sequence>
<dbReference type="EMBL" id="CM042023">
    <property type="protein sequence ID" value="KAI3813444.1"/>
    <property type="molecule type" value="Genomic_DNA"/>
</dbReference>
<keyword evidence="2" id="KW-1185">Reference proteome</keyword>
<organism evidence="1 2">
    <name type="scientific">Smallanthus sonchifolius</name>
    <dbReference type="NCBI Taxonomy" id="185202"/>
    <lineage>
        <taxon>Eukaryota</taxon>
        <taxon>Viridiplantae</taxon>
        <taxon>Streptophyta</taxon>
        <taxon>Embryophyta</taxon>
        <taxon>Tracheophyta</taxon>
        <taxon>Spermatophyta</taxon>
        <taxon>Magnoliopsida</taxon>
        <taxon>eudicotyledons</taxon>
        <taxon>Gunneridae</taxon>
        <taxon>Pentapetalae</taxon>
        <taxon>asterids</taxon>
        <taxon>campanulids</taxon>
        <taxon>Asterales</taxon>
        <taxon>Asteraceae</taxon>
        <taxon>Asteroideae</taxon>
        <taxon>Heliantheae alliance</taxon>
        <taxon>Millerieae</taxon>
        <taxon>Smallanthus</taxon>
    </lineage>
</organism>
<comment type="caution">
    <text evidence="1">The sequence shown here is derived from an EMBL/GenBank/DDBJ whole genome shotgun (WGS) entry which is preliminary data.</text>
</comment>
<protein>
    <submittedName>
        <fullName evidence="1">Uncharacterized protein</fullName>
    </submittedName>
</protein>